<protein>
    <submittedName>
        <fullName evidence="1">Uncharacterized protein</fullName>
    </submittedName>
</protein>
<keyword evidence="2" id="KW-1185">Reference proteome</keyword>
<dbReference type="AlphaFoldDB" id="A0A0U3LIR6"/>
<proteinExistence type="predicted"/>
<reference evidence="1 2" key="1">
    <citation type="submission" date="2015-12" db="EMBL/GenBank/DDBJ databases">
        <title>Complete genome of Roseateles depolymerans KCTC 42856.</title>
        <authorList>
            <person name="Kim K.M."/>
        </authorList>
    </citation>
    <scope>NUCLEOTIDE SEQUENCE [LARGE SCALE GENOMIC DNA]</scope>
    <source>
        <strain evidence="1 2">KCTC 42856</strain>
    </source>
</reference>
<evidence type="ECO:0000313" key="1">
    <source>
        <dbReference type="EMBL" id="ALV04759.1"/>
    </source>
</evidence>
<name>A0A0U3LIR6_9BURK</name>
<dbReference type="EMBL" id="CP013729">
    <property type="protein sequence ID" value="ALV04759.1"/>
    <property type="molecule type" value="Genomic_DNA"/>
</dbReference>
<evidence type="ECO:0000313" key="2">
    <source>
        <dbReference type="Proteomes" id="UP000060699"/>
    </source>
</evidence>
<dbReference type="KEGG" id="rdp:RD2015_256"/>
<gene>
    <name evidence="1" type="ORF">RD2015_256</name>
</gene>
<accession>A0A0U3LIR6</accession>
<dbReference type="STRING" id="76731.RD2015_256"/>
<dbReference type="Proteomes" id="UP000060699">
    <property type="component" value="Chromosome"/>
</dbReference>
<organism evidence="1 2">
    <name type="scientific">Roseateles depolymerans</name>
    <dbReference type="NCBI Taxonomy" id="76731"/>
    <lineage>
        <taxon>Bacteria</taxon>
        <taxon>Pseudomonadati</taxon>
        <taxon>Pseudomonadota</taxon>
        <taxon>Betaproteobacteria</taxon>
        <taxon>Burkholderiales</taxon>
        <taxon>Sphaerotilaceae</taxon>
        <taxon>Roseateles</taxon>
    </lineage>
</organism>
<sequence>MAQALTLTYNRVAPRLSFEGPTLGGQAWIAP</sequence>